<feature type="compositionally biased region" description="Polar residues" evidence="1">
    <location>
        <begin position="168"/>
        <end position="177"/>
    </location>
</feature>
<gene>
    <name evidence="2" type="ORF">PF006_g19165</name>
</gene>
<accession>A0A6A3SL91</accession>
<evidence type="ECO:0008006" key="4">
    <source>
        <dbReference type="Google" id="ProtNLM"/>
    </source>
</evidence>
<feature type="region of interest" description="Disordered" evidence="1">
    <location>
        <begin position="316"/>
        <end position="347"/>
    </location>
</feature>
<reference evidence="2 3" key="1">
    <citation type="submission" date="2018-08" db="EMBL/GenBank/DDBJ databases">
        <title>Genomic investigation of the strawberry pathogen Phytophthora fragariae indicates pathogenicity is determined by transcriptional variation in three key races.</title>
        <authorList>
            <person name="Adams T.M."/>
            <person name="Armitage A.D."/>
            <person name="Sobczyk M.K."/>
            <person name="Bates H.J."/>
            <person name="Dunwell J.M."/>
            <person name="Nellist C.F."/>
            <person name="Harrison R.J."/>
        </authorList>
    </citation>
    <scope>NUCLEOTIDE SEQUENCE [LARGE SCALE GENOMIC DNA]</scope>
    <source>
        <strain evidence="2 3">NOV-5</strain>
    </source>
</reference>
<organism evidence="2 3">
    <name type="scientific">Phytophthora fragariae</name>
    <dbReference type="NCBI Taxonomy" id="53985"/>
    <lineage>
        <taxon>Eukaryota</taxon>
        <taxon>Sar</taxon>
        <taxon>Stramenopiles</taxon>
        <taxon>Oomycota</taxon>
        <taxon>Peronosporomycetes</taxon>
        <taxon>Peronosporales</taxon>
        <taxon>Peronosporaceae</taxon>
        <taxon>Phytophthora</taxon>
    </lineage>
</organism>
<dbReference type="PANTHER" id="PTHR37069:SF2">
    <property type="entry name" value="PIGGYBAC TRANSPOSABLE ELEMENT-DERIVED PROTEIN DOMAIN-CONTAINING PROTEIN"/>
    <property type="match status" value="1"/>
</dbReference>
<evidence type="ECO:0000256" key="1">
    <source>
        <dbReference type="SAM" id="MobiDB-lite"/>
    </source>
</evidence>
<evidence type="ECO:0000313" key="2">
    <source>
        <dbReference type="EMBL" id="KAE9115907.1"/>
    </source>
</evidence>
<feature type="non-terminal residue" evidence="2">
    <location>
        <position position="490"/>
    </location>
</feature>
<protein>
    <recommendedName>
        <fullName evidence="4">PiggyBac transposable element-derived protein domain-containing protein</fullName>
    </recommendedName>
</protein>
<dbReference type="EMBL" id="QXGA01001556">
    <property type="protein sequence ID" value="KAE9115907.1"/>
    <property type="molecule type" value="Genomic_DNA"/>
</dbReference>
<dbReference type="AlphaFoldDB" id="A0A6A3SL91"/>
<evidence type="ECO:0000313" key="3">
    <source>
        <dbReference type="Proteomes" id="UP000440732"/>
    </source>
</evidence>
<feature type="compositionally biased region" description="Acidic residues" evidence="1">
    <location>
        <begin position="326"/>
        <end position="343"/>
    </location>
</feature>
<dbReference type="PANTHER" id="PTHR37069">
    <property type="entry name" value="DDE_TNP_1_7 DOMAIN-CONTAINING PROTEIN"/>
    <property type="match status" value="1"/>
</dbReference>
<feature type="region of interest" description="Disordered" evidence="1">
    <location>
        <begin position="83"/>
        <end position="256"/>
    </location>
</feature>
<comment type="caution">
    <text evidence="2">The sequence shown here is derived from an EMBL/GenBank/DDBJ whole genome shotgun (WGS) entry which is preliminary data.</text>
</comment>
<feature type="compositionally biased region" description="Low complexity" evidence="1">
    <location>
        <begin position="83"/>
        <end position="113"/>
    </location>
</feature>
<sequence>MFVFEKSFQQIWRELTKKGWTYKKSTGLSNDQRYIPPGGSVKGTEGVDFFVGEENLMRYCRRQGWLSFVQAPRPPTLPVNATAASAVTTASPDTRSSSPAPATPASAEAARTPLVDAASPHDTAAEEKRSVRPRAAAKVTPAGQCPPFAKTTSAPAKSTVPRAPRAASKSNSASTGTAEEHRPRAKEKRKASSSSSTQKRRRSVSSVPDSPPCGPSATEQPDPASPASVEHTTERAVPETTHSETAGTVTAARLPDIPGSIPFDEFDSENFLDALRRDQLFAPTDGDDLNIGRDDWLLALDSEEEGDEGSILLDEVSEEEGKSDAEVDEDADLSDDDAEDEHSQDEVPVAFDLTEEDLDRLQAAEWDVFMENSSRQVLLDPSPLYDGPSGLTRAAMAYASNPLAIFYFFLPKELWRKIADETNKFRLESVDETAQATCARARRRRETVPSTMVYSVEEYKAKLKRKNAIQPHEIVRFIGLLVARALELRR</sequence>
<name>A0A6A3SL91_9STRA</name>
<proteinExistence type="predicted"/>
<dbReference type="Proteomes" id="UP000440732">
    <property type="component" value="Unassembled WGS sequence"/>
</dbReference>